<organism evidence="1 2">
    <name type="scientific">Niastella populi</name>
    <dbReference type="NCBI Taxonomy" id="550983"/>
    <lineage>
        <taxon>Bacteria</taxon>
        <taxon>Pseudomonadati</taxon>
        <taxon>Bacteroidota</taxon>
        <taxon>Chitinophagia</taxon>
        <taxon>Chitinophagales</taxon>
        <taxon>Chitinophagaceae</taxon>
        <taxon>Niastella</taxon>
    </lineage>
</organism>
<protein>
    <recommendedName>
        <fullName evidence="3">Outer membrane protein beta-barrel domain-containing protein</fullName>
    </recommendedName>
</protein>
<dbReference type="SUPFAM" id="SSF56935">
    <property type="entry name" value="Porins"/>
    <property type="match status" value="1"/>
</dbReference>
<name>A0A1V9FNC0_9BACT</name>
<dbReference type="EMBL" id="LWBP01000167">
    <property type="protein sequence ID" value="OQP59840.1"/>
    <property type="molecule type" value="Genomic_DNA"/>
</dbReference>
<evidence type="ECO:0008006" key="3">
    <source>
        <dbReference type="Google" id="ProtNLM"/>
    </source>
</evidence>
<accession>A0A1V9FNC0</accession>
<reference evidence="2" key="1">
    <citation type="submission" date="2016-04" db="EMBL/GenBank/DDBJ databases">
        <authorList>
            <person name="Chen L."/>
            <person name="Zhuang W."/>
            <person name="Wang G."/>
        </authorList>
    </citation>
    <scope>NUCLEOTIDE SEQUENCE [LARGE SCALE GENOMIC DNA]</scope>
    <source>
        <strain evidence="2">208</strain>
    </source>
</reference>
<keyword evidence="2" id="KW-1185">Reference proteome</keyword>
<comment type="caution">
    <text evidence="1">The sequence shown here is derived from an EMBL/GenBank/DDBJ whole genome shotgun (WGS) entry which is preliminary data.</text>
</comment>
<dbReference type="AlphaFoldDB" id="A0A1V9FNC0"/>
<evidence type="ECO:0000313" key="2">
    <source>
        <dbReference type="Proteomes" id="UP000192276"/>
    </source>
</evidence>
<gene>
    <name evidence="1" type="ORF">A4R26_20865</name>
</gene>
<proteinExistence type="predicted"/>
<sequence length="849" mass="97213">MNLLDDNETILAFAFTNEKGEFTLTLPAAGASSPLWLQASYIGHRNQRILLLPGEPVYHFNLATDAAVLKEVVINNKPSIEKMGDTLRYEVGKFSQKEDRTIGDVLKRMPGIEVADDGTISFNGKKISNLYIHGDDLMSGKYGSATRAIKKEMIVSVDIMMNHQPIKVLKNKIRTDNTALNLVLKDEKNLKWSFKGTAGAGWPRLYDASATAVLMNSRYKALNNIALNNSGVSYTDDFKQLGTANFTSGINSTPPKIDLSLGTIGPPDLPLPNYYFNNSRLINLNNLYKTQSDVQLKVNVQAFIDRNSLDYYSRTDTYLPNDTIYYREQQSFTKRPSLLHTTFNVTVNKERYFFNNQCKFELSNEDNTSFMKFNDYLFNQAVNKNIKSFSNDINWMPALPGRGIGELRWLISYSRDRQSLNIGNGYNFQIPAQEGYYENVIQNLRLPSLFSNLYWGYKLAGDIVTQSYTAGAIIESQDFNSQLELLKNGTATAYTGDAGNNLHWYISNMYITPEYQVRYKRLRSTIRMPVSYQNIRYSQQEYGLDTKHRKLLFTPSVNIRYEVNSEQYLDAGYSLNNNLSNITGMYRGGILTNYRSFNANDAGLQQRVTHLFSANYYFEKAVNMLFSNAGISFDNTTTNAMLTTVILNNVQKTVFLPYRNTQYRWSLNTSFSKFIFALKTTASLKLSWNRFRNTGIVNGTFQPLYSEALLFSGKIMKKMFSAVTLTYEPKGIRGTSWSGYTENGKSRSKNHTFRLDQHMTLGLMPMKQMNVSATARYSFSNKSNSNGVRYFFMDAKATYTQKRMDLIFSVNNMFNVTHYALFSLTPYQLMADEYHIRGRMVMLRLHYYF</sequence>
<evidence type="ECO:0000313" key="1">
    <source>
        <dbReference type="EMBL" id="OQP59840.1"/>
    </source>
</evidence>
<dbReference type="Proteomes" id="UP000192276">
    <property type="component" value="Unassembled WGS sequence"/>
</dbReference>
<dbReference type="STRING" id="550983.A4R26_20865"/>